<organism evidence="2 3">
    <name type="scientific">Sphingomonas liriopis</name>
    <dbReference type="NCBI Taxonomy" id="2949094"/>
    <lineage>
        <taxon>Bacteria</taxon>
        <taxon>Pseudomonadati</taxon>
        <taxon>Pseudomonadota</taxon>
        <taxon>Alphaproteobacteria</taxon>
        <taxon>Sphingomonadales</taxon>
        <taxon>Sphingomonadaceae</taxon>
        <taxon>Sphingomonas</taxon>
    </lineage>
</organism>
<keyword evidence="3" id="KW-1185">Reference proteome</keyword>
<keyword evidence="1" id="KW-0812">Transmembrane</keyword>
<feature type="transmembrane region" description="Helical" evidence="1">
    <location>
        <begin position="110"/>
        <end position="129"/>
    </location>
</feature>
<evidence type="ECO:0000313" key="3">
    <source>
        <dbReference type="Proteomes" id="UP001139486"/>
    </source>
</evidence>
<feature type="transmembrane region" description="Helical" evidence="1">
    <location>
        <begin position="42"/>
        <end position="64"/>
    </location>
</feature>
<name>A0A9X2I0C5_9SPHN</name>
<feature type="transmembrane region" description="Helical" evidence="1">
    <location>
        <begin position="327"/>
        <end position="347"/>
    </location>
</feature>
<evidence type="ECO:0000256" key="1">
    <source>
        <dbReference type="SAM" id="Phobius"/>
    </source>
</evidence>
<dbReference type="EMBL" id="JAMLDY010000021">
    <property type="protein sequence ID" value="MCP3736175.1"/>
    <property type="molecule type" value="Genomic_DNA"/>
</dbReference>
<dbReference type="Proteomes" id="UP001139486">
    <property type="component" value="Unassembled WGS sequence"/>
</dbReference>
<evidence type="ECO:0000313" key="2">
    <source>
        <dbReference type="EMBL" id="MCP3736175.1"/>
    </source>
</evidence>
<accession>A0A9X2I0C5</accession>
<feature type="transmembrane region" description="Helical" evidence="1">
    <location>
        <begin position="7"/>
        <end position="30"/>
    </location>
</feature>
<protein>
    <submittedName>
        <fullName evidence="2">Uncharacterized protein</fullName>
    </submittedName>
</protein>
<feature type="transmembrane region" description="Helical" evidence="1">
    <location>
        <begin position="354"/>
        <end position="375"/>
    </location>
</feature>
<proteinExistence type="predicted"/>
<feature type="transmembrane region" description="Helical" evidence="1">
    <location>
        <begin position="141"/>
        <end position="162"/>
    </location>
</feature>
<dbReference type="AlphaFoldDB" id="A0A9X2I0C5"/>
<feature type="transmembrane region" description="Helical" evidence="1">
    <location>
        <begin position="168"/>
        <end position="189"/>
    </location>
</feature>
<reference evidence="2" key="1">
    <citation type="submission" date="2022-05" db="EMBL/GenBank/DDBJ databases">
        <title>Sphingomonas sp. strain RP10 Genome sequencing and assembly.</title>
        <authorList>
            <person name="Kim I."/>
        </authorList>
    </citation>
    <scope>NUCLEOTIDE SEQUENCE</scope>
    <source>
        <strain evidence="2">RP10</strain>
    </source>
</reference>
<feature type="transmembrane region" description="Helical" evidence="1">
    <location>
        <begin position="85"/>
        <end position="104"/>
    </location>
</feature>
<gene>
    <name evidence="2" type="ORF">M9979_15000</name>
</gene>
<feature type="transmembrane region" description="Helical" evidence="1">
    <location>
        <begin position="286"/>
        <end position="307"/>
    </location>
</feature>
<keyword evidence="1" id="KW-0472">Membrane</keyword>
<feature type="transmembrane region" description="Helical" evidence="1">
    <location>
        <begin position="381"/>
        <end position="403"/>
    </location>
</feature>
<feature type="transmembrane region" description="Helical" evidence="1">
    <location>
        <begin position="210"/>
        <end position="230"/>
    </location>
</feature>
<keyword evidence="1" id="KW-1133">Transmembrane helix</keyword>
<sequence>MLRSAALNTIFSAVLKIGGFVYTLLIVGVAARTITAEQTRQLLLVFGYLAPLGLVQAGMGALVLRTAMHNHVANGSIAGTQEIGLYVRLTAAIALVVGVAVLLVAPMTGLGFIIPTTWIILAGLVCSVADQTWFATERAWVVNSCLALSFVVMATAFLILRATGHYDLTIVSIITYCAPALASMLSFGARLRDPTFRGLLVSGGSGIGRSLRAGVPLFLVSVASAILVTLPTISTFWPSLPSISTAEAPLFRLATIGANLAVALLVPFLPWLVFNMRAPNPNAGRVMARACVAVVIVCIPVGGYLLVQILPWAVRVWIGIDIAGLPIVRPWAFIIMLWTTAAICGQLTLMLCDALAVAAMVAICDVLILLMLVAGVRLTSITVSSAMIVGLAVHTVLALMLMYRTVVVKRVAN</sequence>
<feature type="transmembrane region" description="Helical" evidence="1">
    <location>
        <begin position="250"/>
        <end position="274"/>
    </location>
</feature>
<dbReference type="RefSeq" id="WP_254290167.1">
    <property type="nucleotide sequence ID" value="NZ_JAMLDY010000021.1"/>
</dbReference>
<comment type="caution">
    <text evidence="2">The sequence shown here is derived from an EMBL/GenBank/DDBJ whole genome shotgun (WGS) entry which is preliminary data.</text>
</comment>